<accession>A0ABD5WSQ0</accession>
<comment type="caution">
    <text evidence="1">The sequence shown here is derived from an EMBL/GenBank/DDBJ whole genome shotgun (WGS) entry which is preliminary data.</text>
</comment>
<dbReference type="EMBL" id="JBHSZH010000005">
    <property type="protein sequence ID" value="MFC7082420.1"/>
    <property type="molecule type" value="Genomic_DNA"/>
</dbReference>
<gene>
    <name evidence="1" type="ORF">ACFQJ6_22380</name>
</gene>
<evidence type="ECO:0000313" key="2">
    <source>
        <dbReference type="Proteomes" id="UP001596407"/>
    </source>
</evidence>
<reference evidence="1 2" key="1">
    <citation type="journal article" date="2019" name="Int. J. Syst. Evol. Microbiol.">
        <title>The Global Catalogue of Microorganisms (GCM) 10K type strain sequencing project: providing services to taxonomists for standard genome sequencing and annotation.</title>
        <authorList>
            <consortium name="The Broad Institute Genomics Platform"/>
            <consortium name="The Broad Institute Genome Sequencing Center for Infectious Disease"/>
            <person name="Wu L."/>
            <person name="Ma J."/>
        </authorList>
    </citation>
    <scope>NUCLEOTIDE SEQUENCE [LARGE SCALE GENOMIC DNA]</scope>
    <source>
        <strain evidence="1 2">DT72</strain>
    </source>
</reference>
<protein>
    <submittedName>
        <fullName evidence="1">Uncharacterized protein</fullName>
    </submittedName>
</protein>
<evidence type="ECO:0000313" key="1">
    <source>
        <dbReference type="EMBL" id="MFC7082420.1"/>
    </source>
</evidence>
<dbReference type="RefSeq" id="WP_276279572.1">
    <property type="nucleotide sequence ID" value="NZ_CP119809.1"/>
</dbReference>
<name>A0ABD5WSQ0_9EURY</name>
<dbReference type="Proteomes" id="UP001596407">
    <property type="component" value="Unassembled WGS sequence"/>
</dbReference>
<keyword evidence="2" id="KW-1185">Reference proteome</keyword>
<dbReference type="GeneID" id="79304148"/>
<sequence>MDAYPECSREREAALETGDIAICASDHETMPRTPFEQAGSGQVLVIRDEPWAYDCVPGDYRLAGDLAHLETLAVRAVRNWDEAVAENRRMVEHVRAVRGPEQCGGRTYRDLRERVERRVSAFEDAETRRNVEAAASEFDGGDEAPLDELPERVGADVPIADLVYALRSLGYRDDGNPGTPTFVPGGDFG</sequence>
<organism evidence="1 2">
    <name type="scientific">Halorussus caseinilyticus</name>
    <dbReference type="NCBI Taxonomy" id="3034025"/>
    <lineage>
        <taxon>Archaea</taxon>
        <taxon>Methanobacteriati</taxon>
        <taxon>Methanobacteriota</taxon>
        <taxon>Stenosarchaea group</taxon>
        <taxon>Halobacteria</taxon>
        <taxon>Halobacteriales</taxon>
        <taxon>Haladaptataceae</taxon>
        <taxon>Halorussus</taxon>
    </lineage>
</organism>
<dbReference type="AlphaFoldDB" id="A0ABD5WSQ0"/>
<proteinExistence type="predicted"/>